<evidence type="ECO:0000256" key="5">
    <source>
        <dbReference type="ARBA" id="ARBA00022777"/>
    </source>
</evidence>
<feature type="binding site" description="in other chain" evidence="9">
    <location>
        <position position="64"/>
    </location>
    <ligand>
        <name>ATP</name>
        <dbReference type="ChEBI" id="CHEBI:30616"/>
        <note>ligand shared between dimeric partners</note>
    </ligand>
</feature>
<dbReference type="GO" id="GO:0005524">
    <property type="term" value="F:ATP binding"/>
    <property type="evidence" value="ECO:0007669"/>
    <property type="project" value="UniProtKB-UniRule"/>
</dbReference>
<feature type="binding site" description="in other chain" evidence="9">
    <location>
        <position position="17"/>
    </location>
    <ligand>
        <name>ATP</name>
        <dbReference type="ChEBI" id="CHEBI:30616"/>
        <note>ligand shared between dimeric partners</note>
    </ligand>
</feature>
<feature type="binding site" evidence="9">
    <location>
        <position position="47"/>
    </location>
    <ligand>
        <name>Mg(2+)</name>
        <dbReference type="ChEBI" id="CHEBI:18420"/>
    </ligand>
</feature>
<name>A0A4R1PS35_9FIRM</name>
<feature type="binding site" evidence="9">
    <location>
        <begin position="135"/>
        <end position="137"/>
    </location>
    <ligand>
        <name>ATP</name>
        <dbReference type="ChEBI" id="CHEBI:30616"/>
        <note>ligand shared between dimeric partners</note>
    </ligand>
</feature>
<keyword evidence="6 9" id="KW-0067">ATP-binding</keyword>
<dbReference type="InterPro" id="IPR036921">
    <property type="entry name" value="PurM-like_N_sf"/>
</dbReference>
<dbReference type="EC" id="2.7.9.3" evidence="9"/>
<dbReference type="GO" id="GO:0004756">
    <property type="term" value="F:selenide, water dikinase activity"/>
    <property type="evidence" value="ECO:0007669"/>
    <property type="project" value="UniProtKB-UniRule"/>
</dbReference>
<dbReference type="PROSITE" id="PS51257">
    <property type="entry name" value="PROKAR_LIPOPROTEIN"/>
    <property type="match status" value="1"/>
</dbReference>
<organism evidence="12 13">
    <name type="scientific">Anaerospora hongkongensis</name>
    <dbReference type="NCBI Taxonomy" id="244830"/>
    <lineage>
        <taxon>Bacteria</taxon>
        <taxon>Bacillati</taxon>
        <taxon>Bacillota</taxon>
        <taxon>Negativicutes</taxon>
        <taxon>Selenomonadales</taxon>
        <taxon>Sporomusaceae</taxon>
        <taxon>Anaerospora</taxon>
    </lineage>
</organism>
<keyword evidence="8 9" id="KW-0711">Selenium</keyword>
<dbReference type="NCBIfam" id="NF002098">
    <property type="entry name" value="PRK00943.1"/>
    <property type="match status" value="1"/>
</dbReference>
<evidence type="ECO:0000256" key="8">
    <source>
        <dbReference type="ARBA" id="ARBA00023266"/>
    </source>
</evidence>
<keyword evidence="4 9" id="KW-0547">Nucleotide-binding</keyword>
<feature type="binding site" description="in other chain" evidence="9">
    <location>
        <position position="87"/>
    </location>
    <ligand>
        <name>ATP</name>
        <dbReference type="ChEBI" id="CHEBI:30616"/>
        <note>ligand shared between dimeric partners</note>
    </ligand>
</feature>
<proteinExistence type="inferred from homology"/>
<comment type="function">
    <text evidence="9">Synthesizes selenophosphate from selenide and ATP.</text>
</comment>
<dbReference type="Pfam" id="PF02769">
    <property type="entry name" value="AIRS_C"/>
    <property type="match status" value="1"/>
</dbReference>
<dbReference type="GO" id="GO:0000287">
    <property type="term" value="F:magnesium ion binding"/>
    <property type="evidence" value="ECO:0007669"/>
    <property type="project" value="UniProtKB-UniRule"/>
</dbReference>
<comment type="catalytic activity">
    <reaction evidence="9">
        <text>hydrogenselenide + ATP + H2O = selenophosphate + AMP + phosphate + 2 H(+)</text>
        <dbReference type="Rhea" id="RHEA:18737"/>
        <dbReference type="ChEBI" id="CHEBI:15377"/>
        <dbReference type="ChEBI" id="CHEBI:15378"/>
        <dbReference type="ChEBI" id="CHEBI:16144"/>
        <dbReference type="ChEBI" id="CHEBI:29317"/>
        <dbReference type="ChEBI" id="CHEBI:30616"/>
        <dbReference type="ChEBI" id="CHEBI:43474"/>
        <dbReference type="ChEBI" id="CHEBI:456215"/>
        <dbReference type="EC" id="2.7.9.3"/>
    </reaction>
</comment>
<evidence type="ECO:0000256" key="3">
    <source>
        <dbReference type="ARBA" id="ARBA00022723"/>
    </source>
</evidence>
<dbReference type="PANTHER" id="PTHR10256:SF0">
    <property type="entry name" value="INACTIVE SELENIDE, WATER DIKINASE-LIKE PROTEIN-RELATED"/>
    <property type="match status" value="1"/>
</dbReference>
<dbReference type="Pfam" id="PF00586">
    <property type="entry name" value="AIRS"/>
    <property type="match status" value="1"/>
</dbReference>
<dbReference type="NCBIfam" id="TIGR00476">
    <property type="entry name" value="selD"/>
    <property type="match status" value="1"/>
</dbReference>
<dbReference type="PANTHER" id="PTHR10256">
    <property type="entry name" value="SELENIDE, WATER DIKINASE"/>
    <property type="match status" value="1"/>
</dbReference>
<accession>A0A4R1PS35</accession>
<evidence type="ECO:0000313" key="13">
    <source>
        <dbReference type="Proteomes" id="UP000295063"/>
    </source>
</evidence>
<comment type="cofactor">
    <cofactor evidence="9">
        <name>Mg(2+)</name>
        <dbReference type="ChEBI" id="CHEBI:18420"/>
    </cofactor>
    <text evidence="9">Binds 1 Mg(2+) ion per monomer.</text>
</comment>
<evidence type="ECO:0000256" key="2">
    <source>
        <dbReference type="ARBA" id="ARBA00022679"/>
    </source>
</evidence>
<dbReference type="SUPFAM" id="SSF56042">
    <property type="entry name" value="PurM C-terminal domain-like"/>
    <property type="match status" value="1"/>
</dbReference>
<dbReference type="AlphaFoldDB" id="A0A4R1PS35"/>
<feature type="binding site" description="in other chain" evidence="9">
    <location>
        <begin position="44"/>
        <end position="46"/>
    </location>
    <ligand>
        <name>ATP</name>
        <dbReference type="ChEBI" id="CHEBI:30616"/>
        <note>ligand shared between dimeric partners</note>
    </ligand>
</feature>
<feature type="site" description="Important for catalytic activity" evidence="9">
    <location>
        <position position="17"/>
    </location>
</feature>
<evidence type="ECO:0000256" key="7">
    <source>
        <dbReference type="ARBA" id="ARBA00022842"/>
    </source>
</evidence>
<keyword evidence="3 9" id="KW-0479">Metal-binding</keyword>
<feature type="binding site" evidence="9">
    <location>
        <position position="87"/>
    </location>
    <ligand>
        <name>Mg(2+)</name>
        <dbReference type="ChEBI" id="CHEBI:18420"/>
    </ligand>
</feature>
<dbReference type="EMBL" id="SLUI01000015">
    <property type="protein sequence ID" value="TCL34469.1"/>
    <property type="molecule type" value="Genomic_DNA"/>
</dbReference>
<gene>
    <name evidence="9" type="primary">selD</name>
    <name evidence="12" type="ORF">EV210_11554</name>
</gene>
<dbReference type="HAMAP" id="MF_00625">
    <property type="entry name" value="SelD"/>
    <property type="match status" value="1"/>
</dbReference>
<dbReference type="Gene3D" id="3.30.1330.10">
    <property type="entry name" value="PurM-like, N-terminal domain"/>
    <property type="match status" value="1"/>
</dbReference>
<keyword evidence="7 9" id="KW-0460">Magnesium</keyword>
<dbReference type="InterPro" id="IPR004536">
    <property type="entry name" value="SPS/SelD"/>
</dbReference>
<keyword evidence="5 9" id="KW-0418">Kinase</keyword>
<feature type="domain" description="PurM-like N-terminal" evidence="10">
    <location>
        <begin position="46"/>
        <end position="153"/>
    </location>
</feature>
<dbReference type="SUPFAM" id="SSF55326">
    <property type="entry name" value="PurM N-terminal domain-like"/>
    <property type="match status" value="1"/>
</dbReference>
<dbReference type="RefSeq" id="WP_132082878.1">
    <property type="nucleotide sequence ID" value="NZ_SLUI01000015.1"/>
</dbReference>
<evidence type="ECO:0000259" key="11">
    <source>
        <dbReference type="Pfam" id="PF02769"/>
    </source>
</evidence>
<sequence length="343" mass="35627">MDIKLTQYAANGGCACKIGPNALSRVLQELEPPRDPRLLVGIDTSDDAGVYKLNETTALIQTLDFFSPVVDDPYLFGQIAAANSLSDVYAMGGKPLTAMNIVAFPLTTLDGSILLAILKGGLAKVTEAGAIIVGGHSIYDKEPKYGLSVTGTVHPDAVLTNAAAVPGDILILTKALGTGILSTAARAGMFATGVEAAKQSMITLNKKAAECMERFQVHACTDVTGFGLLGHLYEMASGSGTQVEINSSALPLLPEVLEAADMGLVPAGAYSNRDYLKSVSFAASVPEKMRDVCFDPQTSGGLLMSIPEKQAAQLLAALHVAGVTTAAIIGKMTAAGRGEIHVY</sequence>
<dbReference type="FunFam" id="3.30.1330.10:FF:000003">
    <property type="entry name" value="Selenide, water dikinase"/>
    <property type="match status" value="1"/>
</dbReference>
<dbReference type="CDD" id="cd02195">
    <property type="entry name" value="SelD"/>
    <property type="match status" value="1"/>
</dbReference>
<dbReference type="GO" id="GO:0016260">
    <property type="term" value="P:selenocysteine biosynthetic process"/>
    <property type="evidence" value="ECO:0007669"/>
    <property type="project" value="InterPro"/>
</dbReference>
<keyword evidence="2 9" id="KW-0808">Transferase</keyword>
<comment type="similarity">
    <text evidence="1 9">Belongs to the selenophosphate synthase 1 family. Class I subfamily.</text>
</comment>
<feature type="domain" description="PurM-like C-terminal" evidence="11">
    <location>
        <begin position="166"/>
        <end position="342"/>
    </location>
</feature>
<reference evidence="12 13" key="1">
    <citation type="submission" date="2019-03" db="EMBL/GenBank/DDBJ databases">
        <title>Genomic Encyclopedia of Type Strains, Phase IV (KMG-IV): sequencing the most valuable type-strain genomes for metagenomic binning, comparative biology and taxonomic classification.</title>
        <authorList>
            <person name="Goeker M."/>
        </authorList>
    </citation>
    <scope>NUCLEOTIDE SEQUENCE [LARGE SCALE GENOMIC DNA]</scope>
    <source>
        <strain evidence="12 13">DSM 15969</strain>
    </source>
</reference>
<dbReference type="OrthoDB" id="9772934at2"/>
<dbReference type="InterPro" id="IPR010918">
    <property type="entry name" value="PurM-like_C_dom"/>
</dbReference>
<dbReference type="Gene3D" id="3.90.650.10">
    <property type="entry name" value="PurM-like C-terminal domain"/>
    <property type="match status" value="1"/>
</dbReference>
<evidence type="ECO:0000256" key="9">
    <source>
        <dbReference type="HAMAP-Rule" id="MF_00625"/>
    </source>
</evidence>
<dbReference type="GO" id="GO:0005737">
    <property type="term" value="C:cytoplasm"/>
    <property type="evidence" value="ECO:0007669"/>
    <property type="project" value="TreeGrafter"/>
</dbReference>
<comment type="subunit">
    <text evidence="9">Homodimer.</text>
</comment>
<dbReference type="InterPro" id="IPR036676">
    <property type="entry name" value="PurM-like_C_sf"/>
</dbReference>
<dbReference type="Proteomes" id="UP000295063">
    <property type="component" value="Unassembled WGS sequence"/>
</dbReference>
<dbReference type="PIRSF" id="PIRSF036407">
    <property type="entry name" value="Selenphspht_syn"/>
    <property type="match status" value="1"/>
</dbReference>
<protein>
    <recommendedName>
        <fullName evidence="9">Selenide, water dikinase</fullName>
        <ecNumber evidence="9">2.7.9.3</ecNumber>
    </recommendedName>
    <alternativeName>
        <fullName evidence="9">Selenium donor protein</fullName>
    </alternativeName>
    <alternativeName>
        <fullName evidence="9">Selenophosphate synthase</fullName>
    </alternativeName>
</protein>
<evidence type="ECO:0000256" key="6">
    <source>
        <dbReference type="ARBA" id="ARBA00022840"/>
    </source>
</evidence>
<feature type="binding site" evidence="9">
    <location>
        <position position="222"/>
    </location>
    <ligand>
        <name>Mg(2+)</name>
        <dbReference type="ChEBI" id="CHEBI:18420"/>
    </ligand>
</feature>
<evidence type="ECO:0000259" key="10">
    <source>
        <dbReference type="Pfam" id="PF00586"/>
    </source>
</evidence>
<comment type="caution">
    <text evidence="12">The sequence shown here is derived from an EMBL/GenBank/DDBJ whole genome shotgun (WGS) entry which is preliminary data.</text>
</comment>
<evidence type="ECO:0000313" key="12">
    <source>
        <dbReference type="EMBL" id="TCL34469.1"/>
    </source>
</evidence>
<keyword evidence="13" id="KW-1185">Reference proteome</keyword>
<evidence type="ECO:0000256" key="4">
    <source>
        <dbReference type="ARBA" id="ARBA00022741"/>
    </source>
</evidence>
<feature type="active site" evidence="9">
    <location>
        <position position="14"/>
    </location>
</feature>
<dbReference type="InterPro" id="IPR023061">
    <property type="entry name" value="SelD_I"/>
</dbReference>
<evidence type="ECO:0000256" key="1">
    <source>
        <dbReference type="ARBA" id="ARBA00008026"/>
    </source>
</evidence>
<dbReference type="InterPro" id="IPR016188">
    <property type="entry name" value="PurM-like_N"/>
</dbReference>